<comment type="caution">
    <text evidence="1">The sequence shown here is derived from an EMBL/GenBank/DDBJ whole genome shotgun (WGS) entry which is preliminary data.</text>
</comment>
<accession>A0ABS8YHK5</accession>
<organism evidence="1 2">
    <name type="scientific">Paenibacillus profundus</name>
    <dbReference type="NCBI Taxonomy" id="1173085"/>
    <lineage>
        <taxon>Bacteria</taxon>
        <taxon>Bacillati</taxon>
        <taxon>Bacillota</taxon>
        <taxon>Bacilli</taxon>
        <taxon>Bacillales</taxon>
        <taxon>Paenibacillaceae</taxon>
        <taxon>Paenibacillus</taxon>
    </lineage>
</organism>
<dbReference type="RefSeq" id="WP_233697143.1">
    <property type="nucleotide sequence ID" value="NZ_JAJNBZ010000009.1"/>
</dbReference>
<keyword evidence="2" id="KW-1185">Reference proteome</keyword>
<protein>
    <recommendedName>
        <fullName evidence="3">DUF1540 domain-containing protein</fullName>
    </recommendedName>
</protein>
<evidence type="ECO:0000313" key="1">
    <source>
        <dbReference type="EMBL" id="MCE5170404.1"/>
    </source>
</evidence>
<reference evidence="1 2" key="1">
    <citation type="submission" date="2021-11" db="EMBL/GenBank/DDBJ databases">
        <title>Draft genome sequence of Paenibacillus profundus YoMME, a new Gram-positive bacteria with exoelectrogenic properties.</title>
        <authorList>
            <person name="Hubenova Y."/>
            <person name="Hubenova E."/>
            <person name="Manasiev Y."/>
            <person name="Peykov S."/>
            <person name="Mitov M."/>
        </authorList>
    </citation>
    <scope>NUCLEOTIDE SEQUENCE [LARGE SCALE GENOMIC DNA]</scope>
    <source>
        <strain evidence="1 2">YoMME</strain>
    </source>
</reference>
<evidence type="ECO:0000313" key="2">
    <source>
        <dbReference type="Proteomes" id="UP001199916"/>
    </source>
</evidence>
<name>A0ABS8YHK5_9BACL</name>
<evidence type="ECO:0008006" key="3">
    <source>
        <dbReference type="Google" id="ProtNLM"/>
    </source>
</evidence>
<dbReference type="EMBL" id="JAJNBZ010000009">
    <property type="protein sequence ID" value="MCE5170404.1"/>
    <property type="molecule type" value="Genomic_DNA"/>
</dbReference>
<gene>
    <name evidence="1" type="ORF">LQV63_13900</name>
</gene>
<sequence>MYRTNCTERMRPFCSSEAECTYRSTHCKEVTGMKIIRPAAQAACVKTGRVSKSVPGNLS</sequence>
<proteinExistence type="predicted"/>
<dbReference type="Proteomes" id="UP001199916">
    <property type="component" value="Unassembled WGS sequence"/>
</dbReference>